<protein>
    <recommendedName>
        <fullName evidence="3">Integrase catalytic domain-containing protein</fullName>
    </recommendedName>
</protein>
<accession>A0A4R4IPQ5</accession>
<gene>
    <name evidence="1" type="ORF">C5468_24650</name>
</gene>
<sequence>MTFDNGLEFANNEIISKKLETAIYFSNPYLSGEKRINENVSVTMQNLHILIEVNMKEKEGQKVRRKLKILAHIQEGNNISKTCCY</sequence>
<evidence type="ECO:0000313" key="1">
    <source>
        <dbReference type="EMBL" id="TDB42627.1"/>
    </source>
</evidence>
<organism evidence="1 2">
    <name type="scientific">Photorhabdus luminescens subsp. mexicana</name>
    <dbReference type="NCBI Taxonomy" id="2100167"/>
    <lineage>
        <taxon>Bacteria</taxon>
        <taxon>Pseudomonadati</taxon>
        <taxon>Pseudomonadota</taxon>
        <taxon>Gammaproteobacteria</taxon>
        <taxon>Enterobacterales</taxon>
        <taxon>Morganellaceae</taxon>
        <taxon>Photorhabdus</taxon>
    </lineage>
</organism>
<name>A0A4R4IPQ5_PHOLU</name>
<evidence type="ECO:0000313" key="2">
    <source>
        <dbReference type="Proteomes" id="UP000295550"/>
    </source>
</evidence>
<reference evidence="1 2" key="1">
    <citation type="journal article" date="2019" name="Int. J. Syst. Evol. Microbiol.">
        <title>Photorhabdus khanii subsp. guanajuatensis subsp. nov., isolated from Heterorhabditis atacamensis, and Photorhabdus luminescens subsp. mexicana subsp. nov., isolated from Heterorhabditis mexicana entomopathogenic nematodes.</title>
        <authorList>
            <person name="Machado R.A.R."/>
            <person name="Bruno P."/>
            <person name="Arce C.C.M."/>
            <person name="Liechti N."/>
            <person name="Kohler A."/>
            <person name="Bernal J."/>
            <person name="Bruggmann R."/>
            <person name="Turlings T.C.J."/>
        </authorList>
    </citation>
    <scope>NUCLEOTIDE SEQUENCE [LARGE SCALE GENOMIC DNA]</scope>
    <source>
        <strain evidence="1 2">MEX47-22</strain>
    </source>
</reference>
<evidence type="ECO:0008006" key="3">
    <source>
        <dbReference type="Google" id="ProtNLM"/>
    </source>
</evidence>
<comment type="caution">
    <text evidence="1">The sequence shown here is derived from an EMBL/GenBank/DDBJ whole genome shotgun (WGS) entry which is preliminary data.</text>
</comment>
<proteinExistence type="predicted"/>
<dbReference type="AlphaFoldDB" id="A0A4R4IPQ5"/>
<dbReference type="EMBL" id="PUJX01000053">
    <property type="protein sequence ID" value="TDB42627.1"/>
    <property type="molecule type" value="Genomic_DNA"/>
</dbReference>
<dbReference type="Proteomes" id="UP000295550">
    <property type="component" value="Unassembled WGS sequence"/>
</dbReference>